<protein>
    <submittedName>
        <fullName evidence="2">Uncharacterized protein</fullName>
    </submittedName>
</protein>
<evidence type="ECO:0000256" key="1">
    <source>
        <dbReference type="SAM" id="Coils"/>
    </source>
</evidence>
<keyword evidence="1" id="KW-0175">Coiled coil</keyword>
<proteinExistence type="predicted"/>
<gene>
    <name evidence="2" type="ORF">F511_08267</name>
</gene>
<reference evidence="2 3" key="1">
    <citation type="journal article" date="2015" name="Proc. Natl. Acad. Sci. U.S.A.">
        <title>The resurrection genome of Boea hygrometrica: A blueprint for survival of dehydration.</title>
        <authorList>
            <person name="Xiao L."/>
            <person name="Yang G."/>
            <person name="Zhang L."/>
            <person name="Yang X."/>
            <person name="Zhao S."/>
            <person name="Ji Z."/>
            <person name="Zhou Q."/>
            <person name="Hu M."/>
            <person name="Wang Y."/>
            <person name="Chen M."/>
            <person name="Xu Y."/>
            <person name="Jin H."/>
            <person name="Xiao X."/>
            <person name="Hu G."/>
            <person name="Bao F."/>
            <person name="Hu Y."/>
            <person name="Wan P."/>
            <person name="Li L."/>
            <person name="Deng X."/>
            <person name="Kuang T."/>
            <person name="Xiang C."/>
            <person name="Zhu J.K."/>
            <person name="Oliver M.J."/>
            <person name="He Y."/>
        </authorList>
    </citation>
    <scope>NUCLEOTIDE SEQUENCE [LARGE SCALE GENOMIC DNA]</scope>
    <source>
        <strain evidence="3">cv. XS01</strain>
    </source>
</reference>
<dbReference type="Proteomes" id="UP000250235">
    <property type="component" value="Unassembled WGS sequence"/>
</dbReference>
<organism evidence="2 3">
    <name type="scientific">Dorcoceras hygrometricum</name>
    <dbReference type="NCBI Taxonomy" id="472368"/>
    <lineage>
        <taxon>Eukaryota</taxon>
        <taxon>Viridiplantae</taxon>
        <taxon>Streptophyta</taxon>
        <taxon>Embryophyta</taxon>
        <taxon>Tracheophyta</taxon>
        <taxon>Spermatophyta</taxon>
        <taxon>Magnoliopsida</taxon>
        <taxon>eudicotyledons</taxon>
        <taxon>Gunneridae</taxon>
        <taxon>Pentapetalae</taxon>
        <taxon>asterids</taxon>
        <taxon>lamiids</taxon>
        <taxon>Lamiales</taxon>
        <taxon>Gesneriaceae</taxon>
        <taxon>Didymocarpoideae</taxon>
        <taxon>Trichosporeae</taxon>
        <taxon>Loxocarpinae</taxon>
        <taxon>Dorcoceras</taxon>
    </lineage>
</organism>
<dbReference type="EMBL" id="KV014884">
    <property type="protein sequence ID" value="KZV21502.1"/>
    <property type="molecule type" value="Genomic_DNA"/>
</dbReference>
<keyword evidence="3" id="KW-1185">Reference proteome</keyword>
<name>A0A2Z7AQL1_9LAMI</name>
<evidence type="ECO:0000313" key="3">
    <source>
        <dbReference type="Proteomes" id="UP000250235"/>
    </source>
</evidence>
<dbReference type="AlphaFoldDB" id="A0A2Z7AQL1"/>
<feature type="coiled-coil region" evidence="1">
    <location>
        <begin position="196"/>
        <end position="223"/>
    </location>
</feature>
<sequence>MSSSEQCVDPSAVETRSEAVASPSMHVIGPFSHPLYSINPFPLTIRNRLFPIHSLSTSDLLLSQSLLPHAVPAQFKSWPRISAKWEEWDFSSRRKRLQQLEGPAFDVVLSFADVGASTPSQLAKSFPSVESLFFARTAMQFYSEYPLLDSITTIFSDSDAAQAKSTLLMAKLEDFHNKRRQAEIMEQESLIVRTQINDLTAEYDANESEMKKLEEKIHEHRTKWPR</sequence>
<evidence type="ECO:0000313" key="2">
    <source>
        <dbReference type="EMBL" id="KZV21502.1"/>
    </source>
</evidence>
<accession>A0A2Z7AQL1</accession>